<protein>
    <recommendedName>
        <fullName evidence="2">PB1 domain-containing protein</fullName>
    </recommendedName>
</protein>
<feature type="compositionally biased region" description="Polar residues" evidence="1">
    <location>
        <begin position="9"/>
        <end position="18"/>
    </location>
</feature>
<sequence>MAAPHAETGSGQSNTNNHAAHASYPDSGESSPQSRGTDCDGSAPTAAWDDLPPPLPPHHSSRHGHHLAQRVKFMCSYGGRIQPRAHDNQLSYVGGDTKIVAVDRSIRYPQLLARLSALMPAGYGEVCFKYQLPGEDLDALISVTNDEDIEHMIVEYDRLQRSSGKPARLRLFLFPVEPFASGIISSDAKPSDRQWFVDALNSVPAPAPAPLTNSIPPPVPPPESSIGNPDFLFGLEKACDNFLPPVAIHDLAPEAKVSADSSPIDDGAPETTGSDSTKEDNWIGGGGEPPVAHQPEIQRQIQGLETLHIASQQETSGAAYYMQQQQRRESTDEENHSNSYPNEYSLQPEVQVVQENAPAARQIPVAYLPERMLPKGSVYSSIAGLDRPLYLIPPPAPQGVYSGTVVPALASQAGQGYYVATRQSVASQAPLHQTVYTVAPAPPPQPSAKTVGAYAKQGIVEASGGITAPAPQLLTAYDSAGRPLYYLRPGPPAGGGTVMPAYQTQRATSAADAVRSGAIPQPTQQPQLATPAAAVATAVTTAQLLNPESNKISAKQPLQASS</sequence>
<dbReference type="FunFam" id="3.10.20.90:FF:000058">
    <property type="entry name" value="Octicosapeptide/phox/Bem1p domain kinase superfamily protein"/>
    <property type="match status" value="1"/>
</dbReference>
<evidence type="ECO:0000259" key="2">
    <source>
        <dbReference type="SMART" id="SM00666"/>
    </source>
</evidence>
<dbReference type="OrthoDB" id="1938580at2759"/>
<feature type="compositionally biased region" description="Basic and acidic residues" evidence="1">
    <location>
        <begin position="326"/>
        <end position="336"/>
    </location>
</feature>
<dbReference type="Proteomes" id="UP000652761">
    <property type="component" value="Unassembled WGS sequence"/>
</dbReference>
<proteinExistence type="predicted"/>
<evidence type="ECO:0000313" key="4">
    <source>
        <dbReference type="Proteomes" id="UP000652761"/>
    </source>
</evidence>
<evidence type="ECO:0000256" key="1">
    <source>
        <dbReference type="SAM" id="MobiDB-lite"/>
    </source>
</evidence>
<dbReference type="CDD" id="cd06410">
    <property type="entry name" value="PB1_UP2"/>
    <property type="match status" value="1"/>
</dbReference>
<dbReference type="AlphaFoldDB" id="A0A843UW41"/>
<dbReference type="PANTHER" id="PTHR31066">
    <property type="entry name" value="OS05G0427100 PROTEIN-RELATED"/>
    <property type="match status" value="1"/>
</dbReference>
<dbReference type="InterPro" id="IPR053198">
    <property type="entry name" value="Gynoecium_Dev_Regulator"/>
</dbReference>
<name>A0A843UW41_COLES</name>
<dbReference type="SMART" id="SM00666">
    <property type="entry name" value="PB1"/>
    <property type="match status" value="1"/>
</dbReference>
<gene>
    <name evidence="3" type="ORF">Taro_016380</name>
</gene>
<feature type="region of interest" description="Disordered" evidence="1">
    <location>
        <begin position="319"/>
        <end position="344"/>
    </location>
</feature>
<dbReference type="PANTHER" id="PTHR31066:SF85">
    <property type="entry name" value="OS02G0809100 PROTEIN"/>
    <property type="match status" value="1"/>
</dbReference>
<dbReference type="Gene3D" id="3.10.20.90">
    <property type="entry name" value="Phosphatidylinositol 3-kinase Catalytic Subunit, Chain A, domain 1"/>
    <property type="match status" value="1"/>
</dbReference>
<feature type="domain" description="PB1" evidence="2">
    <location>
        <begin position="85"/>
        <end position="176"/>
    </location>
</feature>
<dbReference type="EMBL" id="NMUH01000724">
    <property type="protein sequence ID" value="MQL83889.1"/>
    <property type="molecule type" value="Genomic_DNA"/>
</dbReference>
<feature type="region of interest" description="Disordered" evidence="1">
    <location>
        <begin position="257"/>
        <end position="293"/>
    </location>
</feature>
<keyword evidence="4" id="KW-1185">Reference proteome</keyword>
<reference evidence="3" key="1">
    <citation type="submission" date="2017-07" db="EMBL/GenBank/DDBJ databases">
        <title>Taro Niue Genome Assembly and Annotation.</title>
        <authorList>
            <person name="Atibalentja N."/>
            <person name="Keating K."/>
            <person name="Fields C.J."/>
        </authorList>
    </citation>
    <scope>NUCLEOTIDE SEQUENCE</scope>
    <source>
        <strain evidence="3">Niue_2</strain>
        <tissue evidence="3">Leaf</tissue>
    </source>
</reference>
<dbReference type="Pfam" id="PF00564">
    <property type="entry name" value="PB1"/>
    <property type="match status" value="1"/>
</dbReference>
<feature type="region of interest" description="Disordered" evidence="1">
    <location>
        <begin position="1"/>
        <end position="65"/>
    </location>
</feature>
<evidence type="ECO:0000313" key="3">
    <source>
        <dbReference type="EMBL" id="MQL83889.1"/>
    </source>
</evidence>
<comment type="caution">
    <text evidence="3">The sequence shown here is derived from an EMBL/GenBank/DDBJ whole genome shotgun (WGS) entry which is preliminary data.</text>
</comment>
<organism evidence="3 4">
    <name type="scientific">Colocasia esculenta</name>
    <name type="common">Wild taro</name>
    <name type="synonym">Arum esculentum</name>
    <dbReference type="NCBI Taxonomy" id="4460"/>
    <lineage>
        <taxon>Eukaryota</taxon>
        <taxon>Viridiplantae</taxon>
        <taxon>Streptophyta</taxon>
        <taxon>Embryophyta</taxon>
        <taxon>Tracheophyta</taxon>
        <taxon>Spermatophyta</taxon>
        <taxon>Magnoliopsida</taxon>
        <taxon>Liliopsida</taxon>
        <taxon>Araceae</taxon>
        <taxon>Aroideae</taxon>
        <taxon>Colocasieae</taxon>
        <taxon>Colocasia</taxon>
    </lineage>
</organism>
<dbReference type="InterPro" id="IPR000270">
    <property type="entry name" value="PB1_dom"/>
</dbReference>
<dbReference type="SUPFAM" id="SSF54277">
    <property type="entry name" value="CAD &amp; PB1 domains"/>
    <property type="match status" value="1"/>
</dbReference>
<accession>A0A843UW41</accession>